<dbReference type="EMBL" id="ACVB02000027">
    <property type="protein sequence ID" value="EEX73474.1"/>
    <property type="molecule type" value="Genomic_DNA"/>
</dbReference>
<dbReference type="Proteomes" id="UP000006233">
    <property type="component" value="Unassembled WGS sequence"/>
</dbReference>
<dbReference type="Pfam" id="PF18152">
    <property type="entry name" value="DAHP_snth_FXD"/>
    <property type="match status" value="1"/>
</dbReference>
<evidence type="ECO:0000259" key="2">
    <source>
        <dbReference type="Pfam" id="PF00793"/>
    </source>
</evidence>
<dbReference type="PANTHER" id="PTHR43018:SF2">
    <property type="entry name" value="PHOSPHO-2-DEHYDRO-3-DEOXYHEPTONATE ALDOLASE"/>
    <property type="match status" value="1"/>
</dbReference>
<dbReference type="SUPFAM" id="SSF51569">
    <property type="entry name" value="Aldolase"/>
    <property type="match status" value="1"/>
</dbReference>
<dbReference type="GO" id="GO:0016832">
    <property type="term" value="F:aldehyde-lyase activity"/>
    <property type="evidence" value="ECO:0007669"/>
    <property type="project" value="InterPro"/>
</dbReference>
<dbReference type="PANTHER" id="PTHR43018">
    <property type="entry name" value="PHOSPHO-2-DEHYDRO-3-DEOXYHEPTONATE ALDOLASE"/>
    <property type="match status" value="1"/>
</dbReference>
<dbReference type="eggNOG" id="COG2876">
    <property type="taxonomic scope" value="Bacteria"/>
</dbReference>
<sequence length="356" mass="39130">MKSFYNLHNENGIGEKMMIIKVDGGISEKILEKLINRLETENNVSVKLIAGKEYSILGLVGDISTIDIKHIQALDYVLDVQRVQEPYKRASRKFKPEDTIVKVGNVEIGGNSLVMMAGPCSVENEKQIIDTAKAVKAAGANILRGGVVKPRTSPYAFQGLGMEGIELMKKAKEETGLPIICEVMSIAQLHEFGPHLDMIQLGARNMQNFDLLKEVGKTNIPVLLKRGLSATIEEWLMSAEYILAGGNENVVLCERGIRTYETAYRNVLDLNAVPMIKKLTHLPIIVDSAHATGKYWMVKPLAMAGIAAGADGLMVEVHPEPDKALSDGPQSLKFEVFDDLMQDVEKIANVLGKSFK</sequence>
<dbReference type="NCBIfam" id="TIGR01361">
    <property type="entry name" value="DAHP_synth_Bsub"/>
    <property type="match status" value="1"/>
</dbReference>
<dbReference type="Pfam" id="PF00793">
    <property type="entry name" value="DAHP_synth_1"/>
    <property type="match status" value="1"/>
</dbReference>
<accession>C9N0Y8</accession>
<feature type="domain" description="DAHP synthase ferredoxin-like" evidence="3">
    <location>
        <begin position="18"/>
        <end position="85"/>
    </location>
</feature>
<protein>
    <submittedName>
        <fullName evidence="4">3-deoxy-7-phosphoheptulonate synthase</fullName>
        <ecNumber evidence="4">2.5.1.54</ecNumber>
    </submittedName>
</protein>
<dbReference type="EC" id="2.5.1.54" evidence="4"/>
<dbReference type="Gene3D" id="3.20.20.70">
    <property type="entry name" value="Aldolase class I"/>
    <property type="match status" value="1"/>
</dbReference>
<evidence type="ECO:0000259" key="3">
    <source>
        <dbReference type="Pfam" id="PF18152"/>
    </source>
</evidence>
<dbReference type="NCBIfam" id="NF006421">
    <property type="entry name" value="PRK08673.1"/>
    <property type="match status" value="1"/>
</dbReference>
<name>C9N0Y8_9FUSO</name>
<evidence type="ECO:0000256" key="1">
    <source>
        <dbReference type="ARBA" id="ARBA00022679"/>
    </source>
</evidence>
<proteinExistence type="predicted"/>
<dbReference type="HOGENOM" id="CLU_062599_0_0_0"/>
<evidence type="ECO:0000313" key="4">
    <source>
        <dbReference type="EMBL" id="EEX73474.1"/>
    </source>
</evidence>
<feature type="domain" description="DAHP synthetase I/KDSA" evidence="2">
    <location>
        <begin position="105"/>
        <end position="346"/>
    </location>
</feature>
<organism evidence="4 5">
    <name type="scientific">Leptotrichia hofstadii F0254</name>
    <dbReference type="NCBI Taxonomy" id="634994"/>
    <lineage>
        <taxon>Bacteria</taxon>
        <taxon>Fusobacteriati</taxon>
        <taxon>Fusobacteriota</taxon>
        <taxon>Fusobacteriia</taxon>
        <taxon>Fusobacteriales</taxon>
        <taxon>Leptotrichiaceae</taxon>
        <taxon>Leptotrichia</taxon>
    </lineage>
</organism>
<dbReference type="GO" id="GO:0009073">
    <property type="term" value="P:aromatic amino acid family biosynthetic process"/>
    <property type="evidence" value="ECO:0007669"/>
    <property type="project" value="InterPro"/>
</dbReference>
<dbReference type="GO" id="GO:0003849">
    <property type="term" value="F:3-deoxy-7-phosphoheptulonate synthase activity"/>
    <property type="evidence" value="ECO:0007669"/>
    <property type="project" value="UniProtKB-EC"/>
</dbReference>
<evidence type="ECO:0000313" key="5">
    <source>
        <dbReference type="Proteomes" id="UP000006233"/>
    </source>
</evidence>
<dbReference type="InterPro" id="IPR052899">
    <property type="entry name" value="Class-I_DAHP_synthase"/>
</dbReference>
<reference evidence="4 5" key="1">
    <citation type="submission" date="2009-09" db="EMBL/GenBank/DDBJ databases">
        <authorList>
            <person name="Weinstock G."/>
            <person name="Sodergren E."/>
            <person name="Clifton S."/>
            <person name="Fulton L."/>
            <person name="Fulton B."/>
            <person name="Courtney L."/>
            <person name="Fronick C."/>
            <person name="Harrison M."/>
            <person name="Strong C."/>
            <person name="Farmer C."/>
            <person name="Delahaunty K."/>
            <person name="Markovic C."/>
            <person name="Hall O."/>
            <person name="Minx P."/>
            <person name="Tomlinson C."/>
            <person name="Mitreva M."/>
            <person name="Nelson J."/>
            <person name="Hou S."/>
            <person name="Wollam A."/>
            <person name="Pepin K.H."/>
            <person name="Johnson M."/>
            <person name="Bhonagiri V."/>
            <person name="Nash W.E."/>
            <person name="Warren W."/>
            <person name="Chinwalla A."/>
            <person name="Mardis E.R."/>
            <person name="Wilson R.K."/>
        </authorList>
    </citation>
    <scope>NUCLEOTIDE SEQUENCE [LARGE SCALE GENOMIC DNA]</scope>
    <source>
        <strain evidence="4 5">F0254</strain>
    </source>
</reference>
<keyword evidence="1 4" id="KW-0808">Transferase</keyword>
<dbReference type="InterPro" id="IPR006268">
    <property type="entry name" value="DAHP_syn_2"/>
</dbReference>
<dbReference type="InterPro" id="IPR041071">
    <property type="entry name" value="DAHP_snth_FXD"/>
</dbReference>
<dbReference type="STRING" id="634994.GCWU000323_02509"/>
<dbReference type="AlphaFoldDB" id="C9N0Y8"/>
<dbReference type="InterPro" id="IPR013785">
    <property type="entry name" value="Aldolase_TIM"/>
</dbReference>
<dbReference type="NCBIfam" id="NF009239">
    <property type="entry name" value="PRK12595.1"/>
    <property type="match status" value="1"/>
</dbReference>
<dbReference type="Gene3D" id="3.30.70.1140">
    <property type="entry name" value="Phospho-2-dehydro-3-deoxyheptonate aldolase, domain 1"/>
    <property type="match status" value="1"/>
</dbReference>
<gene>
    <name evidence="4" type="primary">aroF</name>
    <name evidence="4" type="ORF">GCWU000323_02509</name>
</gene>
<dbReference type="InterPro" id="IPR006218">
    <property type="entry name" value="DAHP1/KDSA"/>
</dbReference>
<comment type="caution">
    <text evidence="4">The sequence shown here is derived from an EMBL/GenBank/DDBJ whole genome shotgun (WGS) entry which is preliminary data.</text>
</comment>